<dbReference type="Proteomes" id="UP000194127">
    <property type="component" value="Unassembled WGS sequence"/>
</dbReference>
<reference evidence="1 2" key="1">
    <citation type="submission" date="2017-04" db="EMBL/GenBank/DDBJ databases">
        <title>Genome Sequence of the Model Brown-Rot Fungus Postia placenta SB12.</title>
        <authorList>
            <consortium name="DOE Joint Genome Institute"/>
            <person name="Gaskell J."/>
            <person name="Kersten P."/>
            <person name="Larrondo L.F."/>
            <person name="Canessa P."/>
            <person name="Martinez D."/>
            <person name="Hibbett D."/>
            <person name="Schmoll M."/>
            <person name="Kubicek C.P."/>
            <person name="Martinez A.T."/>
            <person name="Yadav J."/>
            <person name="Master E."/>
            <person name="Magnuson J.K."/>
            <person name="James T."/>
            <person name="Yaver D."/>
            <person name="Berka R."/>
            <person name="Labutti K."/>
            <person name="Lipzen A."/>
            <person name="Aerts A."/>
            <person name="Barry K."/>
            <person name="Henrissat B."/>
            <person name="Blanchette R."/>
            <person name="Grigoriev I."/>
            <person name="Cullen D."/>
        </authorList>
    </citation>
    <scope>NUCLEOTIDE SEQUENCE [LARGE SCALE GENOMIC DNA]</scope>
    <source>
        <strain evidence="1 2">MAD-698-R-SB12</strain>
    </source>
</reference>
<dbReference type="SUPFAM" id="SSF52047">
    <property type="entry name" value="RNI-like"/>
    <property type="match status" value="1"/>
</dbReference>
<dbReference type="EMBL" id="KZ110607">
    <property type="protein sequence ID" value="OSX57552.1"/>
    <property type="molecule type" value="Genomic_DNA"/>
</dbReference>
<gene>
    <name evidence="1" type="ORF">POSPLADRAFT_1049802</name>
</gene>
<dbReference type="InterPro" id="IPR032675">
    <property type="entry name" value="LRR_dom_sf"/>
</dbReference>
<dbReference type="OrthoDB" id="2794869at2759"/>
<protein>
    <recommendedName>
        <fullName evidence="3">F-box domain-containing protein</fullName>
    </recommendedName>
</protein>
<name>A0A1X6MMZ1_9APHY</name>
<dbReference type="GeneID" id="36324793"/>
<dbReference type="AlphaFoldDB" id="A0A1X6MMZ1"/>
<evidence type="ECO:0000313" key="1">
    <source>
        <dbReference type="EMBL" id="OSX57552.1"/>
    </source>
</evidence>
<evidence type="ECO:0008006" key="3">
    <source>
        <dbReference type="Google" id="ProtNLM"/>
    </source>
</evidence>
<proteinExistence type="predicted"/>
<dbReference type="Gene3D" id="3.80.10.10">
    <property type="entry name" value="Ribonuclease Inhibitor"/>
    <property type="match status" value="1"/>
</dbReference>
<evidence type="ECO:0000313" key="2">
    <source>
        <dbReference type="Proteomes" id="UP000194127"/>
    </source>
</evidence>
<sequence>MPRRRPYVAGTTPIDFVPMDIWSMIFKELQYASPAEVATVQSWMEDDAIPQQTFLPYLLASVCPLWRDTLYCQTTFWRRLVLDISSTVPSPTCLDIARIYAHQSGGQPLYIAITRNEKAHISAILVHLLPHASRWQTLRIDATDQDTLPTQLQALSGIAPLLAGLRLESDNRNAPLQLPLLFNDFQRAVPVDLPLLEILHLDGPSFLDTYLLSANARSLTSVTSLTIAGYKSSVCTAFKMIDLVAFLVQVPRLSRLKLADIEFHEDQPFEMAQSRRIAGGLRLQSLILDSIGQMALATLFTAIHDYRCIWLTFIRCYPHVHLNISSTEHLRIEHAPPRMFFGAPLATAANFDGINSRDLTFSHCNIRHEIEAMSMPMYGNTWSCSHVTKLRLHNCVCDHRSIFRVLWARRVAHTQTAFAEHDSPSFVVASIKWLSVLMIGEELSDKEKEWLNANVEYVEWNVWVGGYGSHAR</sequence>
<dbReference type="RefSeq" id="XP_024334346.1">
    <property type="nucleotide sequence ID" value="XM_024479843.1"/>
</dbReference>
<keyword evidence="2" id="KW-1185">Reference proteome</keyword>
<dbReference type="STRING" id="670580.A0A1X6MMZ1"/>
<accession>A0A1X6MMZ1</accession>
<organism evidence="1 2">
    <name type="scientific">Postia placenta MAD-698-R-SB12</name>
    <dbReference type="NCBI Taxonomy" id="670580"/>
    <lineage>
        <taxon>Eukaryota</taxon>
        <taxon>Fungi</taxon>
        <taxon>Dikarya</taxon>
        <taxon>Basidiomycota</taxon>
        <taxon>Agaricomycotina</taxon>
        <taxon>Agaricomycetes</taxon>
        <taxon>Polyporales</taxon>
        <taxon>Adustoporiaceae</taxon>
        <taxon>Rhodonia</taxon>
    </lineage>
</organism>